<comment type="caution">
    <text evidence="2">The sequence shown here is derived from an EMBL/GenBank/DDBJ whole genome shotgun (WGS) entry which is preliminary data.</text>
</comment>
<reference evidence="2 3" key="1">
    <citation type="submission" date="2023-12" db="EMBL/GenBank/DDBJ databases">
        <title>A high-quality genome assembly for Dillenia turbinata (Dilleniales).</title>
        <authorList>
            <person name="Chanderbali A."/>
        </authorList>
    </citation>
    <scope>NUCLEOTIDE SEQUENCE [LARGE SCALE GENOMIC DNA]</scope>
    <source>
        <strain evidence="2">LSX21</strain>
        <tissue evidence="2">Leaf</tissue>
    </source>
</reference>
<evidence type="ECO:0000256" key="1">
    <source>
        <dbReference type="SAM" id="MobiDB-lite"/>
    </source>
</evidence>
<gene>
    <name evidence="2" type="ORF">RJ641_024362</name>
</gene>
<name>A0AAN8YR74_9MAGN</name>
<dbReference type="InterPro" id="IPR007146">
    <property type="entry name" value="Sas10/Utp3/C1D"/>
</dbReference>
<evidence type="ECO:0000313" key="2">
    <source>
        <dbReference type="EMBL" id="KAK6912269.1"/>
    </source>
</evidence>
<dbReference type="AlphaFoldDB" id="A0AAN8YR74"/>
<sequence>MKEETVKSPGTDETVTKEAPQLVALLKEMEEGLEIVRSKVQALTTKVKENQLPTTDGISFLESKHLLLLSYCQLLVYYLLRKAKGFLIGGHPVVRSLVETRLFLEKSRPVEDKLQYQIQKLLRVAGSAMDKASPSENVVEAKEKSEDLLKYRPNPDMLVNKSSEISKSQEGVDVYRPPKFAPTAMDEDKMSRKERNALRKEKQTLRQARQSAYIRELMDEFEGRPEEIRDFVGSESREFTKYTEKMEERAHQEEELFTRAPLTRMEKKKEKHLKKSRNGLLGITDSFYDEIRTLPLEEDAGELKAGFPNGGSSGPRHHKKRRCEGHVGSFSAYGRVERGARPKDHTLSGT</sequence>
<evidence type="ECO:0000313" key="3">
    <source>
        <dbReference type="Proteomes" id="UP001370490"/>
    </source>
</evidence>
<dbReference type="Pfam" id="PF04000">
    <property type="entry name" value="Sas10_Utp3"/>
    <property type="match status" value="1"/>
</dbReference>
<organism evidence="2 3">
    <name type="scientific">Dillenia turbinata</name>
    <dbReference type="NCBI Taxonomy" id="194707"/>
    <lineage>
        <taxon>Eukaryota</taxon>
        <taxon>Viridiplantae</taxon>
        <taxon>Streptophyta</taxon>
        <taxon>Embryophyta</taxon>
        <taxon>Tracheophyta</taxon>
        <taxon>Spermatophyta</taxon>
        <taxon>Magnoliopsida</taxon>
        <taxon>eudicotyledons</taxon>
        <taxon>Gunneridae</taxon>
        <taxon>Pentapetalae</taxon>
        <taxon>Dilleniales</taxon>
        <taxon>Dilleniaceae</taxon>
        <taxon>Dillenia</taxon>
    </lineage>
</organism>
<accession>A0AAN8YR74</accession>
<dbReference type="PANTHER" id="PTHR13237">
    <property type="entry name" value="SOMETHING ABOUT SILENCING PROTEIN 10-RELATED"/>
    <property type="match status" value="1"/>
</dbReference>
<feature type="region of interest" description="Disordered" evidence="1">
    <location>
        <begin position="301"/>
        <end position="350"/>
    </location>
</feature>
<dbReference type="GO" id="GO:0000462">
    <property type="term" value="P:maturation of SSU-rRNA from tricistronic rRNA transcript (SSU-rRNA, 5.8S rRNA, LSU-rRNA)"/>
    <property type="evidence" value="ECO:0007669"/>
    <property type="project" value="TreeGrafter"/>
</dbReference>
<feature type="region of interest" description="Disordered" evidence="1">
    <location>
        <begin position="168"/>
        <end position="192"/>
    </location>
</feature>
<dbReference type="GO" id="GO:0032040">
    <property type="term" value="C:small-subunit processome"/>
    <property type="evidence" value="ECO:0007669"/>
    <property type="project" value="TreeGrafter"/>
</dbReference>
<dbReference type="EMBL" id="JBAMMX010000028">
    <property type="protein sequence ID" value="KAK6912269.1"/>
    <property type="molecule type" value="Genomic_DNA"/>
</dbReference>
<proteinExistence type="predicted"/>
<dbReference type="PANTHER" id="PTHR13237:SF9">
    <property type="entry name" value="NEUROGUIDIN"/>
    <property type="match status" value="1"/>
</dbReference>
<keyword evidence="3" id="KW-1185">Reference proteome</keyword>
<feature type="compositionally biased region" description="Basic and acidic residues" evidence="1">
    <location>
        <begin position="335"/>
        <end position="350"/>
    </location>
</feature>
<protein>
    <submittedName>
        <fullName evidence="2">Sas10/Utp3/C1D</fullName>
    </submittedName>
</protein>
<dbReference type="Proteomes" id="UP001370490">
    <property type="component" value="Unassembled WGS sequence"/>
</dbReference>